<accession>A0A832Z8Y2</accession>
<dbReference type="AlphaFoldDB" id="A0A832Z8Y2"/>
<evidence type="ECO:0000256" key="1">
    <source>
        <dbReference type="ARBA" id="ARBA00022962"/>
    </source>
</evidence>
<dbReference type="Proteomes" id="UP000649326">
    <property type="component" value="Unassembled WGS sequence"/>
</dbReference>
<reference evidence="2" key="1">
    <citation type="journal article" date="2020" name="ISME J.">
        <title>Gammaproteobacteria mediating utilization of methyl-, sulfur- and petroleum organic compounds in deep ocean hydrothermal plumes.</title>
        <authorList>
            <person name="Zhou Z."/>
            <person name="Liu Y."/>
            <person name="Pan J."/>
            <person name="Cron B.R."/>
            <person name="Toner B.M."/>
            <person name="Anantharaman K."/>
            <person name="Breier J.A."/>
            <person name="Dick G.J."/>
            <person name="Li M."/>
        </authorList>
    </citation>
    <scope>NUCLEOTIDE SEQUENCE</scope>
    <source>
        <strain evidence="2">SZUA-1451</strain>
    </source>
</reference>
<keyword evidence="1" id="KW-0315">Glutamine amidotransferase</keyword>
<dbReference type="Pfam" id="PF13230">
    <property type="entry name" value="GATase_4"/>
    <property type="match status" value="1"/>
</dbReference>
<organism evidence="2 3">
    <name type="scientific">Thermococcus paralvinellae</name>
    <dbReference type="NCBI Taxonomy" id="582419"/>
    <lineage>
        <taxon>Archaea</taxon>
        <taxon>Methanobacteriati</taxon>
        <taxon>Methanobacteriota</taxon>
        <taxon>Thermococci</taxon>
        <taxon>Thermococcales</taxon>
        <taxon>Thermococcaceae</taxon>
        <taxon>Thermococcus</taxon>
    </lineage>
</organism>
<comment type="caution">
    <text evidence="2">The sequence shown here is derived from an EMBL/GenBank/DDBJ whole genome shotgun (WGS) entry which is preliminary data.</text>
</comment>
<protein>
    <submittedName>
        <fullName evidence="2">Uncharacterized protein</fullName>
    </submittedName>
</protein>
<name>A0A832Z8Y2_9EURY</name>
<proteinExistence type="predicted"/>
<evidence type="ECO:0000313" key="3">
    <source>
        <dbReference type="Proteomes" id="UP000649326"/>
    </source>
</evidence>
<dbReference type="PANTHER" id="PTHR42824:SF1">
    <property type="entry name" value="GLUTAMINE AMIDOTRANSFERASE YAFJ-RELATED"/>
    <property type="match status" value="1"/>
</dbReference>
<dbReference type="PANTHER" id="PTHR42824">
    <property type="entry name" value="GLUTAMINE AMIDOTRANSFERASE"/>
    <property type="match status" value="1"/>
</dbReference>
<dbReference type="EMBL" id="DQUG01000112">
    <property type="protein sequence ID" value="HIP75048.1"/>
    <property type="molecule type" value="Genomic_DNA"/>
</dbReference>
<gene>
    <name evidence="2" type="ORF">EYH13_02645</name>
</gene>
<sequence>MQESSFTKLYQLLCELSDYGTLNVLMSNGRYLFAYSHYPGKGMWLLKHHPLHKGRVRLIDEDFEVSIGKVKAEDEYACLVATKKLTDEDWKKIREKETLHLQRRRFATQG</sequence>
<dbReference type="InterPro" id="IPR029055">
    <property type="entry name" value="Ntn_hydrolases_N"/>
</dbReference>
<dbReference type="InterPro" id="IPR026869">
    <property type="entry name" value="EgtC-like"/>
</dbReference>
<evidence type="ECO:0000313" key="2">
    <source>
        <dbReference type="EMBL" id="HIP75048.1"/>
    </source>
</evidence>
<dbReference type="Gene3D" id="3.60.20.10">
    <property type="entry name" value="Glutamine Phosphoribosylpyrophosphate, subunit 1, domain 1"/>
    <property type="match status" value="1"/>
</dbReference>